<keyword evidence="3 8" id="KW-0812">Transmembrane</keyword>
<keyword evidence="11" id="KW-1185">Reference proteome</keyword>
<dbReference type="PANTHER" id="PTHR13428">
    <property type="entry name" value="INNER NUCLEAR MEMBRANE PROTEIN MAN1 LEM DOMAIN CONTAINING PROTEIN"/>
    <property type="match status" value="1"/>
</dbReference>
<feature type="transmembrane region" description="Helical" evidence="8">
    <location>
        <begin position="361"/>
        <end position="379"/>
    </location>
</feature>
<keyword evidence="2" id="KW-0597">Phosphoprotein</keyword>
<feature type="domain" description="LEM" evidence="9">
    <location>
        <begin position="99"/>
        <end position="143"/>
    </location>
</feature>
<dbReference type="PROSITE" id="PS50954">
    <property type="entry name" value="LEM"/>
    <property type="match status" value="2"/>
</dbReference>
<evidence type="ECO:0000256" key="3">
    <source>
        <dbReference type="ARBA" id="ARBA00022692"/>
    </source>
</evidence>
<feature type="compositionally biased region" description="Acidic residues" evidence="7">
    <location>
        <begin position="69"/>
        <end position="81"/>
    </location>
</feature>
<gene>
    <name evidence="10" type="ORF">OKIOD_LOCUS11666</name>
</gene>
<feature type="compositionally biased region" description="Polar residues" evidence="7">
    <location>
        <begin position="254"/>
        <end position="274"/>
    </location>
</feature>
<dbReference type="Proteomes" id="UP001158576">
    <property type="component" value="Chromosome 1"/>
</dbReference>
<dbReference type="CDD" id="cd12939">
    <property type="entry name" value="LEM_emerin"/>
    <property type="match status" value="1"/>
</dbReference>
<dbReference type="SMART" id="SM00540">
    <property type="entry name" value="LEM"/>
    <property type="match status" value="2"/>
</dbReference>
<evidence type="ECO:0000256" key="2">
    <source>
        <dbReference type="ARBA" id="ARBA00022553"/>
    </source>
</evidence>
<keyword evidence="4 8" id="KW-1133">Transmembrane helix</keyword>
<feature type="compositionally biased region" description="Basic and acidic residues" evidence="7">
    <location>
        <begin position="229"/>
        <end position="244"/>
    </location>
</feature>
<evidence type="ECO:0000256" key="1">
    <source>
        <dbReference type="ARBA" id="ARBA00004473"/>
    </source>
</evidence>
<comment type="subcellular location">
    <subcellularLocation>
        <location evidence="1">Nucleus inner membrane</location>
        <topology evidence="1">Multi-pass membrane protein</topology>
    </subcellularLocation>
</comment>
<feature type="region of interest" description="Disordered" evidence="7">
    <location>
        <begin position="37"/>
        <end position="104"/>
    </location>
</feature>
<evidence type="ECO:0000256" key="8">
    <source>
        <dbReference type="SAM" id="Phobius"/>
    </source>
</evidence>
<dbReference type="Gene3D" id="1.10.720.40">
    <property type="match status" value="2"/>
</dbReference>
<evidence type="ECO:0000313" key="10">
    <source>
        <dbReference type="EMBL" id="CAG5106570.1"/>
    </source>
</evidence>
<dbReference type="InterPro" id="IPR012677">
    <property type="entry name" value="Nucleotide-bd_a/b_plait_sf"/>
</dbReference>
<dbReference type="InterPro" id="IPR018996">
    <property type="entry name" value="Man1/Src1-like_C"/>
</dbReference>
<dbReference type="Gene3D" id="3.30.70.330">
    <property type="match status" value="1"/>
</dbReference>
<feature type="compositionally biased region" description="Basic and acidic residues" evidence="7">
    <location>
        <begin position="157"/>
        <end position="169"/>
    </location>
</feature>
<evidence type="ECO:0000256" key="5">
    <source>
        <dbReference type="ARBA" id="ARBA00023136"/>
    </source>
</evidence>
<dbReference type="InterPro" id="IPR011015">
    <property type="entry name" value="LEM/LEM-like_dom_sf"/>
</dbReference>
<dbReference type="InterPro" id="IPR003887">
    <property type="entry name" value="LEM_dom"/>
</dbReference>
<feature type="domain" description="LEM" evidence="9">
    <location>
        <begin position="1"/>
        <end position="39"/>
    </location>
</feature>
<keyword evidence="5 8" id="KW-0472">Membrane</keyword>
<reference evidence="10 11" key="1">
    <citation type="submission" date="2021-04" db="EMBL/GenBank/DDBJ databases">
        <authorList>
            <person name="Bliznina A."/>
        </authorList>
    </citation>
    <scope>NUCLEOTIDE SEQUENCE [LARGE SCALE GENOMIC DNA]</scope>
</reference>
<sequence>MDDAEIRAQLKELGEKCGPLTATTRKIYIKKIEKLRAARGTPKSAPQKSFFEKTTSKTRSQQQFVVEDSSGDEDDEPEAEPETIFKKPKTMTENEDINMADPASLSNEEIIKVLRFYGIRHGPVNPQTRKVYHKKIREAQGESTQSSSLLEFSTDDEPARSDYRQERQAQKVLVRKSPKKSPKKNAVQEVYRPEPQVIEHFSSSEDEEPLPPMVDMGTSCLESSTLLETPEKAPSRTPLRERNTKPVVDYSESPLKQTTSKISPLATESTSNYVSPVVRPRNVKRTPPRPVSSVKRRSDEGVLPVPQPSSHRSPPPPNRHASILTQATPQPPEKRQRTEKSRLPQPNEPVEDTFAIRFSQYLPFIALGGFCFIVGIYCFKAGITILPSVSDEVDFVDQTPMETTEIGESIKSKLVDLFNQVEYDTRTAVCDFTNIVTGPRDVSKLTPLASLNFGDEINKEITNEIMTNENIANYLKISEDGFVSLNDDAKIDLGFSCGGVKFLSENYFKIRVATVICVLSMILSYFMNMVAAKRRKNEIEIQQVVREIIDCLQNHSARHGSTGMSVERIRDQIIPMGDVTLGKLWPQAVNSIKRDSRLRTEQKVVNGEEGEYWAWIDQSIKAHDETTSRAAPLAECLKIRNMLAQKDFNPKEHEEIKETLIKWCDGINGVVDIDMVPSDGTVYVKCSSTEKAGEVYDRIRAYWYKRQLIQIKYVKLDVYHRRFKNSARKTTIIA</sequence>
<name>A0ABN7SWE4_OIKDI</name>
<dbReference type="Pfam" id="PF03020">
    <property type="entry name" value="LEM"/>
    <property type="match status" value="2"/>
</dbReference>
<evidence type="ECO:0000259" key="9">
    <source>
        <dbReference type="PROSITE" id="PS50954"/>
    </source>
</evidence>
<proteinExistence type="predicted"/>
<evidence type="ECO:0000256" key="7">
    <source>
        <dbReference type="SAM" id="MobiDB-lite"/>
    </source>
</evidence>
<dbReference type="Gene3D" id="1.10.10.1180">
    <property type="entry name" value="MAN1, winged-helix domain"/>
    <property type="match status" value="1"/>
</dbReference>
<feature type="compositionally biased region" description="Basic and acidic residues" evidence="7">
    <location>
        <begin position="332"/>
        <end position="342"/>
    </location>
</feature>
<accession>A0ABN7SWE4</accession>
<dbReference type="InterPro" id="IPR041885">
    <property type="entry name" value="MAN1_winged_helix_dom"/>
</dbReference>
<keyword evidence="6" id="KW-0539">Nucleus</keyword>
<feature type="transmembrane region" description="Helical" evidence="8">
    <location>
        <begin position="510"/>
        <end position="527"/>
    </location>
</feature>
<feature type="region of interest" description="Disordered" evidence="7">
    <location>
        <begin position="122"/>
        <end position="348"/>
    </location>
</feature>
<feature type="compositionally biased region" description="Polar residues" evidence="7">
    <location>
        <begin position="141"/>
        <end position="151"/>
    </location>
</feature>
<feature type="compositionally biased region" description="Basic residues" evidence="7">
    <location>
        <begin position="173"/>
        <end position="183"/>
    </location>
</feature>
<dbReference type="Pfam" id="PF09402">
    <property type="entry name" value="MSC"/>
    <property type="match status" value="1"/>
</dbReference>
<evidence type="ECO:0000256" key="4">
    <source>
        <dbReference type="ARBA" id="ARBA00022989"/>
    </source>
</evidence>
<evidence type="ECO:0000313" key="11">
    <source>
        <dbReference type="Proteomes" id="UP001158576"/>
    </source>
</evidence>
<dbReference type="EMBL" id="OU015566">
    <property type="protein sequence ID" value="CAG5106570.1"/>
    <property type="molecule type" value="Genomic_DNA"/>
</dbReference>
<dbReference type="SUPFAM" id="SSF63451">
    <property type="entry name" value="LEM domain"/>
    <property type="match status" value="2"/>
</dbReference>
<organism evidence="10 11">
    <name type="scientific">Oikopleura dioica</name>
    <name type="common">Tunicate</name>
    <dbReference type="NCBI Taxonomy" id="34765"/>
    <lineage>
        <taxon>Eukaryota</taxon>
        <taxon>Metazoa</taxon>
        <taxon>Chordata</taxon>
        <taxon>Tunicata</taxon>
        <taxon>Appendicularia</taxon>
        <taxon>Copelata</taxon>
        <taxon>Oikopleuridae</taxon>
        <taxon>Oikopleura</taxon>
    </lineage>
</organism>
<dbReference type="CDD" id="cd12934">
    <property type="entry name" value="LEM"/>
    <property type="match status" value="1"/>
</dbReference>
<dbReference type="InterPro" id="IPR034989">
    <property type="entry name" value="LEM_emerin"/>
</dbReference>
<dbReference type="PANTHER" id="PTHR13428:SF12">
    <property type="entry name" value="INNER NUCLEAR MEMBRANE PROTEIN MAN1"/>
    <property type="match status" value="1"/>
</dbReference>
<evidence type="ECO:0000256" key="6">
    <source>
        <dbReference type="ARBA" id="ARBA00023242"/>
    </source>
</evidence>
<protein>
    <submittedName>
        <fullName evidence="10">Oidioi.mRNA.OKI2018_I69.chr1.g2901.t1.cds</fullName>
    </submittedName>
</protein>
<dbReference type="InterPro" id="IPR052277">
    <property type="entry name" value="INM_ESCRT-Associated"/>
</dbReference>